<evidence type="ECO:0000313" key="7">
    <source>
        <dbReference type="Proteomes" id="UP000305539"/>
    </source>
</evidence>
<dbReference type="EMBL" id="SWJE01000008">
    <property type="protein sequence ID" value="TKC88017.1"/>
    <property type="molecule type" value="Genomic_DNA"/>
</dbReference>
<dbReference type="Pfam" id="PF08447">
    <property type="entry name" value="PAS_3"/>
    <property type="match status" value="1"/>
</dbReference>
<dbReference type="NCBIfam" id="TIGR00229">
    <property type="entry name" value="sensory_box"/>
    <property type="match status" value="2"/>
</dbReference>
<feature type="domain" description="PAS" evidence="2">
    <location>
        <begin position="252"/>
        <end position="324"/>
    </location>
</feature>
<comment type="caution">
    <text evidence="6">The sequence shown here is derived from an EMBL/GenBank/DDBJ whole genome shotgun (WGS) entry which is preliminary data.</text>
</comment>
<dbReference type="Pfam" id="PF00990">
    <property type="entry name" value="GGDEF"/>
    <property type="match status" value="1"/>
</dbReference>
<dbReference type="AlphaFoldDB" id="A0A4U1I496"/>
<evidence type="ECO:0000259" key="2">
    <source>
        <dbReference type="PROSITE" id="PS50112"/>
    </source>
</evidence>
<reference evidence="6 7" key="1">
    <citation type="submission" date="2019-04" db="EMBL/GenBank/DDBJ databases">
        <title>Trinickia sp. 7GSK02, isolated from subtropical forest soil.</title>
        <authorList>
            <person name="Gao Z.-H."/>
            <person name="Qiu L.-H."/>
        </authorList>
    </citation>
    <scope>NUCLEOTIDE SEQUENCE [LARGE SCALE GENOMIC DNA]</scope>
    <source>
        <strain evidence="6 7">7GSK02</strain>
    </source>
</reference>
<dbReference type="SUPFAM" id="SSF55073">
    <property type="entry name" value="Nucleotide cyclase"/>
    <property type="match status" value="1"/>
</dbReference>
<dbReference type="PROSITE" id="PS50112">
    <property type="entry name" value="PAS"/>
    <property type="match status" value="2"/>
</dbReference>
<keyword evidence="7" id="KW-1185">Reference proteome</keyword>
<dbReference type="PROSITE" id="PS50113">
    <property type="entry name" value="PAC"/>
    <property type="match status" value="2"/>
</dbReference>
<sequence length="953" mass="105671">MRLRDPGSTSSETRAAGARRTAAALVPLWLVAIVITVFASLSIAVMSIFLAYVAGESNWSKGQKDAVHALERFASTGAEADYQEFQAHLAVPLADRAAKLEMNKASPDHDVIVNAFLNGKIALEDIDGMIWLYRNFRNTPWFHRAAGYWDVGDIYLLRLDEIGRQLHALVKAGKATDKAAFRLVSELRSIDDHLAPIEDGFSRSLDEVADQTRDALILTLTTSALLLLGVFTTFIWRSFSRGERLNAQLRQSEERLNLGFEGINAGLWDWDVERDLIYYSRWLYAQLGYSAADLSIHSSAFTSLVHPEDRERVQQAMRDHLVRDAVYDVEYRVKMGKGDYMWCRSRGKAIRNEEGRAVRMVGCLFDVSDRRRAEADAQSERELAEVTLASIGDAVVRTDDQGRVTYCNQVAERMLGRTAADMWMKTFDSVCVLFDGATGERNPTGIDYLRQQEDAPDTGLPRNLCIVRPDGQRLAVDYSVATMRDAEGNALGTVMVLHDVSAERKHAAELAYQATHDELTDLLNRREFERRLARLLEPSCSGGHAEHAVMFLDLDQFKVVNDTCGHAAGDELIKHVAATLRSCLRSSDILARLGGDEFGIVLPHCMIANALQIADTLRQAVANIHLPWTERVLTTGVSIGVVGVGANLTSSKEVMKAADVACYMAKEKGRNRVHHFRFDDQELSATHTQMEWVSRVKAALDQDRFCLYAQRIVPLPRGGPGRAKRGMHVELLLRMKDETGAIVPPSFFIGAAERFNLMPAIDRWVIARAFSAIAAGKDEVDTWSINLSGASLGDERLLDYIVQAQKRHGISFGKVCFEITETAAITNLQKGVALIGSLRELGCRFALDDFGAGMSSFNYLKHLNVDYLKIDGSFIRGIVNSALDRAIVQSINQVAHATGKQTIAEFVENDAIIECLSEMDVDYAQGYGIGMPEPLVLPGRVPAPQDVLVDETD</sequence>
<dbReference type="Gene3D" id="3.30.450.20">
    <property type="entry name" value="PAS domain"/>
    <property type="match status" value="2"/>
</dbReference>
<feature type="transmembrane region" description="Helical" evidence="1">
    <location>
        <begin position="28"/>
        <end position="54"/>
    </location>
</feature>
<keyword evidence="1" id="KW-1133">Transmembrane helix</keyword>
<organism evidence="6 7">
    <name type="scientific">Trinickia terrae</name>
    <dbReference type="NCBI Taxonomy" id="2571161"/>
    <lineage>
        <taxon>Bacteria</taxon>
        <taxon>Pseudomonadati</taxon>
        <taxon>Pseudomonadota</taxon>
        <taxon>Betaproteobacteria</taxon>
        <taxon>Burkholderiales</taxon>
        <taxon>Burkholderiaceae</taxon>
        <taxon>Trinickia</taxon>
    </lineage>
</organism>
<dbReference type="InterPro" id="IPR000700">
    <property type="entry name" value="PAS-assoc_C"/>
</dbReference>
<feature type="domain" description="EAL" evidence="4">
    <location>
        <begin position="689"/>
        <end position="946"/>
    </location>
</feature>
<dbReference type="InterPro" id="IPR029787">
    <property type="entry name" value="Nucleotide_cyclase"/>
</dbReference>
<dbReference type="CDD" id="cd00130">
    <property type="entry name" value="PAS"/>
    <property type="match status" value="2"/>
</dbReference>
<dbReference type="SMART" id="SM00052">
    <property type="entry name" value="EAL"/>
    <property type="match status" value="1"/>
</dbReference>
<dbReference type="PANTHER" id="PTHR44757:SF4">
    <property type="entry name" value="DIGUANYLATE CYCLASE DGCE-RELATED"/>
    <property type="match status" value="1"/>
</dbReference>
<dbReference type="PROSITE" id="PS50883">
    <property type="entry name" value="EAL"/>
    <property type="match status" value="1"/>
</dbReference>
<keyword evidence="1" id="KW-0472">Membrane</keyword>
<dbReference type="Gene3D" id="3.30.70.270">
    <property type="match status" value="1"/>
</dbReference>
<evidence type="ECO:0000313" key="6">
    <source>
        <dbReference type="EMBL" id="TKC88017.1"/>
    </source>
</evidence>
<dbReference type="SMART" id="SM00086">
    <property type="entry name" value="PAC"/>
    <property type="match status" value="2"/>
</dbReference>
<dbReference type="FunFam" id="3.30.70.270:FF:000001">
    <property type="entry name" value="Diguanylate cyclase domain protein"/>
    <property type="match status" value="1"/>
</dbReference>
<dbReference type="InterPro" id="IPR001633">
    <property type="entry name" value="EAL_dom"/>
</dbReference>
<dbReference type="GO" id="GO:0003824">
    <property type="term" value="F:catalytic activity"/>
    <property type="evidence" value="ECO:0007669"/>
    <property type="project" value="UniProtKB-ARBA"/>
</dbReference>
<dbReference type="PROSITE" id="PS50887">
    <property type="entry name" value="GGDEF"/>
    <property type="match status" value="1"/>
</dbReference>
<evidence type="ECO:0000259" key="5">
    <source>
        <dbReference type="PROSITE" id="PS50887"/>
    </source>
</evidence>
<evidence type="ECO:0000259" key="4">
    <source>
        <dbReference type="PROSITE" id="PS50883"/>
    </source>
</evidence>
<dbReference type="CDD" id="cd01948">
    <property type="entry name" value="EAL"/>
    <property type="match status" value="1"/>
</dbReference>
<keyword evidence="1" id="KW-0812">Transmembrane</keyword>
<dbReference type="PANTHER" id="PTHR44757">
    <property type="entry name" value="DIGUANYLATE CYCLASE DGCP"/>
    <property type="match status" value="1"/>
</dbReference>
<dbReference type="InterPro" id="IPR000160">
    <property type="entry name" value="GGDEF_dom"/>
</dbReference>
<dbReference type="SMART" id="SM00091">
    <property type="entry name" value="PAS"/>
    <property type="match status" value="2"/>
</dbReference>
<dbReference type="SUPFAM" id="SSF141868">
    <property type="entry name" value="EAL domain-like"/>
    <property type="match status" value="1"/>
</dbReference>
<accession>A0A4U1I496</accession>
<dbReference type="InterPro" id="IPR035965">
    <property type="entry name" value="PAS-like_dom_sf"/>
</dbReference>
<dbReference type="InterPro" id="IPR043128">
    <property type="entry name" value="Rev_trsase/Diguanyl_cyclase"/>
</dbReference>
<dbReference type="RefSeq" id="WP_136896281.1">
    <property type="nucleotide sequence ID" value="NZ_SWJE01000008.1"/>
</dbReference>
<feature type="domain" description="PAC" evidence="3">
    <location>
        <begin position="460"/>
        <end position="512"/>
    </location>
</feature>
<dbReference type="Pfam" id="PF00563">
    <property type="entry name" value="EAL"/>
    <property type="match status" value="1"/>
</dbReference>
<dbReference type="SUPFAM" id="SSF55785">
    <property type="entry name" value="PYP-like sensor domain (PAS domain)"/>
    <property type="match status" value="2"/>
</dbReference>
<name>A0A4U1I496_9BURK</name>
<dbReference type="InterPro" id="IPR013655">
    <property type="entry name" value="PAS_fold_3"/>
</dbReference>
<evidence type="ECO:0000259" key="3">
    <source>
        <dbReference type="PROSITE" id="PS50113"/>
    </source>
</evidence>
<dbReference type="InterPro" id="IPR001610">
    <property type="entry name" value="PAC"/>
</dbReference>
<dbReference type="InterPro" id="IPR035919">
    <property type="entry name" value="EAL_sf"/>
</dbReference>
<dbReference type="OrthoDB" id="9813903at2"/>
<evidence type="ECO:0000256" key="1">
    <source>
        <dbReference type="SAM" id="Phobius"/>
    </source>
</evidence>
<dbReference type="Gene3D" id="3.20.20.450">
    <property type="entry name" value="EAL domain"/>
    <property type="match status" value="1"/>
</dbReference>
<feature type="domain" description="GGDEF" evidence="5">
    <location>
        <begin position="545"/>
        <end position="678"/>
    </location>
</feature>
<dbReference type="SMART" id="SM00267">
    <property type="entry name" value="GGDEF"/>
    <property type="match status" value="1"/>
</dbReference>
<protein>
    <submittedName>
        <fullName evidence="6">EAL domain-containing protein</fullName>
    </submittedName>
</protein>
<dbReference type="NCBIfam" id="TIGR00254">
    <property type="entry name" value="GGDEF"/>
    <property type="match status" value="1"/>
</dbReference>
<feature type="domain" description="PAC" evidence="3">
    <location>
        <begin position="327"/>
        <end position="379"/>
    </location>
</feature>
<gene>
    <name evidence="6" type="ORF">FAZ69_17345</name>
</gene>
<dbReference type="Proteomes" id="UP000305539">
    <property type="component" value="Unassembled WGS sequence"/>
</dbReference>
<feature type="transmembrane region" description="Helical" evidence="1">
    <location>
        <begin position="215"/>
        <end position="236"/>
    </location>
</feature>
<dbReference type="InterPro" id="IPR052155">
    <property type="entry name" value="Biofilm_reg_signaling"/>
</dbReference>
<proteinExistence type="predicted"/>
<feature type="domain" description="PAS" evidence="2">
    <location>
        <begin position="379"/>
        <end position="422"/>
    </location>
</feature>
<dbReference type="Pfam" id="PF13426">
    <property type="entry name" value="PAS_9"/>
    <property type="match status" value="1"/>
</dbReference>
<dbReference type="InterPro" id="IPR000014">
    <property type="entry name" value="PAS"/>
</dbReference>
<dbReference type="CDD" id="cd01949">
    <property type="entry name" value="GGDEF"/>
    <property type="match status" value="1"/>
</dbReference>